<dbReference type="Proteomes" id="UP000228621">
    <property type="component" value="Unassembled WGS sequence"/>
</dbReference>
<feature type="transmembrane region" description="Helical" evidence="1">
    <location>
        <begin position="77"/>
        <end position="92"/>
    </location>
</feature>
<proteinExistence type="predicted"/>
<feature type="transmembrane region" description="Helical" evidence="1">
    <location>
        <begin position="49"/>
        <end position="70"/>
    </location>
</feature>
<keyword evidence="1" id="KW-1133">Transmembrane helix</keyword>
<sequence>MKLIKLFFLVAAILLLLLGGLSVFSYLVKPDSYKFGTEVGGILYRSSNHYLFFNTSISTLSLFTLVLVVVDKIRQSALFLFLAAILALVSLAY</sequence>
<keyword evidence="3" id="KW-1185">Reference proteome</keyword>
<evidence type="ECO:0000313" key="2">
    <source>
        <dbReference type="EMBL" id="PCK29608.1"/>
    </source>
</evidence>
<protein>
    <submittedName>
        <fullName evidence="2">Uncharacterized protein</fullName>
    </submittedName>
</protein>
<dbReference type="EMBL" id="NKHF01000118">
    <property type="protein sequence ID" value="PCK29608.1"/>
    <property type="molecule type" value="Genomic_DNA"/>
</dbReference>
<evidence type="ECO:0000313" key="3">
    <source>
        <dbReference type="Proteomes" id="UP000228621"/>
    </source>
</evidence>
<comment type="caution">
    <text evidence="2">The sequence shown here is derived from an EMBL/GenBank/DDBJ whole genome shotgun (WGS) entry which is preliminary data.</text>
</comment>
<keyword evidence="1" id="KW-0472">Membrane</keyword>
<gene>
    <name evidence="2" type="ORF">CEX98_21905</name>
</gene>
<organism evidence="2 3">
    <name type="scientific">Pseudoalteromonas piscicida</name>
    <dbReference type="NCBI Taxonomy" id="43662"/>
    <lineage>
        <taxon>Bacteria</taxon>
        <taxon>Pseudomonadati</taxon>
        <taxon>Pseudomonadota</taxon>
        <taxon>Gammaproteobacteria</taxon>
        <taxon>Alteromonadales</taxon>
        <taxon>Pseudoalteromonadaceae</taxon>
        <taxon>Pseudoalteromonas</taxon>
    </lineage>
</organism>
<accession>A0A2A5JJI6</accession>
<reference evidence="3" key="1">
    <citation type="journal article" date="2019" name="Genome Announc.">
        <title>Draft Genome Sequence of Pseudoalteromonas piscicida Strain 36Y ROTHPW, an Hypersaline Seawater Isolate from the South Coast of Sonora, Mexico.</title>
        <authorList>
            <person name="Sanchez-Diaz R."/>
            <person name="Molina-Garza Z.J."/>
            <person name="Cruz-Suarez L.E."/>
            <person name="Selvin J."/>
            <person name="Kiran G.S."/>
            <person name="Ibarra-Gamez J.C."/>
            <person name="Gomez-Gil B."/>
            <person name="Galaviz-Silva L."/>
        </authorList>
    </citation>
    <scope>NUCLEOTIDE SEQUENCE [LARGE SCALE GENOMIC DNA]</scope>
    <source>
        <strain evidence="3">36Y_RITHPW</strain>
    </source>
</reference>
<name>A0A2A5JJI6_PSEO7</name>
<evidence type="ECO:0000256" key="1">
    <source>
        <dbReference type="SAM" id="Phobius"/>
    </source>
</evidence>
<keyword evidence="1" id="KW-0812">Transmembrane</keyword>
<dbReference type="AlphaFoldDB" id="A0A2A5JJI6"/>